<dbReference type="Proteomes" id="UP000008064">
    <property type="component" value="Unassembled WGS sequence"/>
</dbReference>
<gene>
    <name evidence="1" type="ORF">SERLADRAFT_391177</name>
</gene>
<evidence type="ECO:0000313" key="1">
    <source>
        <dbReference type="EMBL" id="EGO25059.1"/>
    </source>
</evidence>
<sequence length="53" mass="5632">MLQDLFGVALALREVAEEVVLDGIAVLAALGDTKDDARLDKKAGEKVVHLGTR</sequence>
<reference evidence="1" key="1">
    <citation type="submission" date="2011-04" db="EMBL/GenBank/DDBJ databases">
        <title>Evolution of plant cell wall degrading machinery underlies the functional diversity of forest fungi.</title>
        <authorList>
            <consortium name="US DOE Joint Genome Institute (JGI-PGF)"/>
            <person name="Eastwood D.C."/>
            <person name="Floudas D."/>
            <person name="Binder M."/>
            <person name="Majcherczyk A."/>
            <person name="Schneider P."/>
            <person name="Aerts A."/>
            <person name="Asiegbu F.O."/>
            <person name="Baker S.E."/>
            <person name="Barry K."/>
            <person name="Bendiksby M."/>
            <person name="Blumentritt M."/>
            <person name="Coutinho P.M."/>
            <person name="Cullen D."/>
            <person name="Cullen D."/>
            <person name="Gathman A."/>
            <person name="Goodell B."/>
            <person name="Henrissat B."/>
            <person name="Ihrmark K."/>
            <person name="Kauserud H."/>
            <person name="Kohler A."/>
            <person name="LaButti K."/>
            <person name="Lapidus A."/>
            <person name="Lavin J.L."/>
            <person name="Lee Y.-H."/>
            <person name="Lindquist E."/>
            <person name="Lilly W."/>
            <person name="Lucas S."/>
            <person name="Morin E."/>
            <person name="Murat C."/>
            <person name="Oguiza J.A."/>
            <person name="Park J."/>
            <person name="Pisabarro A.G."/>
            <person name="Riley R."/>
            <person name="Rosling A."/>
            <person name="Salamov A."/>
            <person name="Schmidt O."/>
            <person name="Schmutz J."/>
            <person name="Skrede I."/>
            <person name="Stenlid J."/>
            <person name="Wiebenga A."/>
            <person name="Xie X."/>
            <person name="Kues U."/>
            <person name="Hibbett D.S."/>
            <person name="Hoffmeister D."/>
            <person name="Hogberg N."/>
            <person name="Martin F."/>
            <person name="Grigoriev I.V."/>
            <person name="Watkinson S.C."/>
        </authorList>
    </citation>
    <scope>NUCLEOTIDE SEQUENCE</scope>
    <source>
        <strain evidence="1">S7.9</strain>
    </source>
</reference>
<name>F8NWT9_SERL9</name>
<dbReference type="EMBL" id="GL945434">
    <property type="protein sequence ID" value="EGO25059.1"/>
    <property type="molecule type" value="Genomic_DNA"/>
</dbReference>
<dbReference type="HOGENOM" id="CLU_3070137_0_0_1"/>
<dbReference type="KEGG" id="sla:SERLADRAFT_391177"/>
<dbReference type="GeneID" id="18811480"/>
<protein>
    <submittedName>
        <fullName evidence="1">Uncharacterized protein</fullName>
    </submittedName>
</protein>
<accession>F8NWT9</accession>
<organism>
    <name type="scientific">Serpula lacrymans var. lacrymans (strain S7.9)</name>
    <name type="common">Dry rot fungus</name>
    <dbReference type="NCBI Taxonomy" id="578457"/>
    <lineage>
        <taxon>Eukaryota</taxon>
        <taxon>Fungi</taxon>
        <taxon>Dikarya</taxon>
        <taxon>Basidiomycota</taxon>
        <taxon>Agaricomycotina</taxon>
        <taxon>Agaricomycetes</taxon>
        <taxon>Agaricomycetidae</taxon>
        <taxon>Boletales</taxon>
        <taxon>Coniophorineae</taxon>
        <taxon>Serpulaceae</taxon>
        <taxon>Serpula</taxon>
    </lineage>
</organism>
<dbReference type="RefSeq" id="XP_007319078.1">
    <property type="nucleotide sequence ID" value="XM_007319016.1"/>
</dbReference>
<proteinExistence type="predicted"/>
<dbReference type="AlphaFoldDB" id="F8NWT9"/>